<reference evidence="1 2" key="2">
    <citation type="submission" date="2015-02" db="EMBL/GenBank/DDBJ databases">
        <title>The complete genome of Sphingomonas hengshuiensis sp. WHSC-8 isolated from soil of Hengshui Lake.</title>
        <authorList>
            <person name="Wei S."/>
            <person name="Guo J."/>
            <person name="Su C."/>
            <person name="Wu R."/>
            <person name="Zhang Z."/>
            <person name="Liang K."/>
            <person name="Li H."/>
            <person name="Wang T."/>
            <person name="Liu H."/>
            <person name="Zhang C."/>
            <person name="Li Z."/>
            <person name="Wang Q."/>
            <person name="Meng J."/>
        </authorList>
    </citation>
    <scope>NUCLEOTIDE SEQUENCE [LARGE SCALE GENOMIC DNA]</scope>
    <source>
        <strain evidence="1 2">WHSC-8</strain>
    </source>
</reference>
<accession>A0A7U4J8J6</accession>
<organism evidence="1 2">
    <name type="scientific">Sphingomonas hengshuiensis</name>
    <dbReference type="NCBI Taxonomy" id="1609977"/>
    <lineage>
        <taxon>Bacteria</taxon>
        <taxon>Pseudomonadati</taxon>
        <taxon>Pseudomonadota</taxon>
        <taxon>Alphaproteobacteria</taxon>
        <taxon>Sphingomonadales</taxon>
        <taxon>Sphingomonadaceae</taxon>
        <taxon>Sphingomonas</taxon>
    </lineage>
</organism>
<name>A0A7U4J8J6_9SPHN</name>
<dbReference type="KEGG" id="sphi:TS85_10815"/>
<proteinExistence type="predicted"/>
<evidence type="ECO:0000313" key="1">
    <source>
        <dbReference type="EMBL" id="AJP72173.1"/>
    </source>
</evidence>
<evidence type="ECO:0008006" key="3">
    <source>
        <dbReference type="Google" id="ProtNLM"/>
    </source>
</evidence>
<dbReference type="Proteomes" id="UP000032300">
    <property type="component" value="Chromosome"/>
</dbReference>
<protein>
    <recommendedName>
        <fullName evidence="3">Type II secretion system protein M</fullName>
    </recommendedName>
</protein>
<dbReference type="AlphaFoldDB" id="A0A7U4J8J6"/>
<reference evidence="1 2" key="1">
    <citation type="journal article" date="2015" name="Int. J. Syst. Evol. Microbiol.">
        <title>Sphingomonas hengshuiensis sp. nov., isolated from lake wetland.</title>
        <authorList>
            <person name="Wei S."/>
            <person name="Wang T."/>
            <person name="Liu H."/>
            <person name="Zhang C."/>
            <person name="Guo J."/>
            <person name="Wang Q."/>
            <person name="Liang K."/>
            <person name="Zhang Z."/>
        </authorList>
    </citation>
    <scope>NUCLEOTIDE SEQUENCE [LARGE SCALE GENOMIC DNA]</scope>
    <source>
        <strain evidence="1 2">WHSC-8</strain>
    </source>
</reference>
<sequence>MKALAIGTLAGLAAMLVLAPATGGALGTLARARAERDRLAAEAANPEAIAPLLATGLGLGARDASAGRATMAARVQTLAKAGGVLIEESAPVAAPARIAALRLRVSGAEKAVLAFADALERGRPLVRLRRWRVEPIAGGVRLTGEAVSAWQ</sequence>
<dbReference type="RefSeq" id="WP_044332120.1">
    <property type="nucleotide sequence ID" value="NZ_CP010836.1"/>
</dbReference>
<dbReference type="EMBL" id="CP010836">
    <property type="protein sequence ID" value="AJP72173.1"/>
    <property type="molecule type" value="Genomic_DNA"/>
</dbReference>
<evidence type="ECO:0000313" key="2">
    <source>
        <dbReference type="Proteomes" id="UP000032300"/>
    </source>
</evidence>
<gene>
    <name evidence="1" type="ORF">TS85_10815</name>
</gene>
<keyword evidence="2" id="KW-1185">Reference proteome</keyword>